<reference evidence="2" key="1">
    <citation type="submission" date="2016-12" db="EMBL/GenBank/DDBJ databases">
        <authorList>
            <person name="Brunel B."/>
        </authorList>
    </citation>
    <scope>NUCLEOTIDE SEQUENCE [LARGE SCALE GENOMIC DNA]</scope>
</reference>
<proteinExistence type="predicted"/>
<keyword evidence="2" id="KW-1185">Reference proteome</keyword>
<dbReference type="RefSeq" id="WP_244602772.1">
    <property type="nucleotide sequence ID" value="NZ_FUIG01000021.1"/>
</dbReference>
<protein>
    <submittedName>
        <fullName evidence="1">Uncharacterized protein</fullName>
    </submittedName>
</protein>
<dbReference type="Proteomes" id="UP000245698">
    <property type="component" value="Unassembled WGS sequence"/>
</dbReference>
<evidence type="ECO:0000313" key="2">
    <source>
        <dbReference type="Proteomes" id="UP000245698"/>
    </source>
</evidence>
<evidence type="ECO:0000313" key="1">
    <source>
        <dbReference type="EMBL" id="SJM30510.1"/>
    </source>
</evidence>
<dbReference type="AlphaFoldDB" id="A0A2P9AHA2"/>
<accession>A0A2P9AHA2</accession>
<sequence>MTDTKYPTCETIKVRTVQPSAFQIEPVAKKVESATTNDAVAIPTRNCGEFIAFQGRPGASTAATTTLAHLPHTNVFTLSMVAQVAMDQKCVRMLNASYG</sequence>
<name>A0A2P9AHA2_9HYPH</name>
<gene>
    <name evidence="1" type="ORF">BQ8482_150097</name>
</gene>
<dbReference type="EMBL" id="FUIG01000021">
    <property type="protein sequence ID" value="SJM30510.1"/>
    <property type="molecule type" value="Genomic_DNA"/>
</dbReference>
<organism evidence="1 2">
    <name type="scientific">Mesorhizobium delmotii</name>
    <dbReference type="NCBI Taxonomy" id="1631247"/>
    <lineage>
        <taxon>Bacteria</taxon>
        <taxon>Pseudomonadati</taxon>
        <taxon>Pseudomonadota</taxon>
        <taxon>Alphaproteobacteria</taxon>
        <taxon>Hyphomicrobiales</taxon>
        <taxon>Phyllobacteriaceae</taxon>
        <taxon>Mesorhizobium</taxon>
    </lineage>
</organism>